<comment type="caution">
    <text evidence="5">The sequence shown here is derived from an EMBL/GenBank/DDBJ whole genome shotgun (WGS) entry which is preliminary data.</text>
</comment>
<evidence type="ECO:0000313" key="5">
    <source>
        <dbReference type="EMBL" id="PZX15094.1"/>
    </source>
</evidence>
<reference evidence="5 6" key="1">
    <citation type="submission" date="2018-06" db="EMBL/GenBank/DDBJ databases">
        <title>Genomic Encyclopedia of Archaeal and Bacterial Type Strains, Phase II (KMG-II): from individual species to whole genera.</title>
        <authorList>
            <person name="Goeker M."/>
        </authorList>
    </citation>
    <scope>NUCLEOTIDE SEQUENCE [LARGE SCALE GENOMIC DNA]</scope>
    <source>
        <strain evidence="5 6">DSM 22009</strain>
    </source>
</reference>
<accession>A0A2W7NEC9</accession>
<dbReference type="Proteomes" id="UP000248916">
    <property type="component" value="Unassembled WGS sequence"/>
</dbReference>
<dbReference type="OrthoDB" id="9806288at2"/>
<dbReference type="PANTHER" id="PTHR30024:SF47">
    <property type="entry name" value="TAURINE-BINDING PERIPLASMIC PROTEIN"/>
    <property type="match status" value="1"/>
</dbReference>
<evidence type="ECO:0000256" key="1">
    <source>
        <dbReference type="ARBA" id="ARBA00004418"/>
    </source>
</evidence>
<organism evidence="5 6">
    <name type="scientific">Palleronia aestuarii</name>
    <dbReference type="NCBI Taxonomy" id="568105"/>
    <lineage>
        <taxon>Bacteria</taxon>
        <taxon>Pseudomonadati</taxon>
        <taxon>Pseudomonadota</taxon>
        <taxon>Alphaproteobacteria</taxon>
        <taxon>Rhodobacterales</taxon>
        <taxon>Roseobacteraceae</taxon>
        <taxon>Palleronia</taxon>
    </lineage>
</organism>
<keyword evidence="6" id="KW-1185">Reference proteome</keyword>
<feature type="signal peptide" evidence="4">
    <location>
        <begin position="1"/>
        <end position="25"/>
    </location>
</feature>
<keyword evidence="3 4" id="KW-0732">Signal</keyword>
<comment type="similarity">
    <text evidence="2">Belongs to the bacterial solute-binding protein SsuA/TauA family.</text>
</comment>
<feature type="chain" id="PRO_5016017585" evidence="4">
    <location>
        <begin position="26"/>
        <end position="346"/>
    </location>
</feature>
<dbReference type="SUPFAM" id="SSF53850">
    <property type="entry name" value="Periplasmic binding protein-like II"/>
    <property type="match status" value="1"/>
</dbReference>
<dbReference type="GO" id="GO:0042597">
    <property type="term" value="C:periplasmic space"/>
    <property type="evidence" value="ECO:0007669"/>
    <property type="project" value="UniProtKB-SubCell"/>
</dbReference>
<proteinExistence type="inferred from homology"/>
<gene>
    <name evidence="5" type="ORF">LX81_02683</name>
</gene>
<evidence type="ECO:0000313" key="6">
    <source>
        <dbReference type="Proteomes" id="UP000248916"/>
    </source>
</evidence>
<dbReference type="RefSeq" id="WP_111537803.1">
    <property type="nucleotide sequence ID" value="NZ_QKZL01000011.1"/>
</dbReference>
<protein>
    <submittedName>
        <fullName evidence="5">NitT/TauT family transport system substrate-binding protein</fullName>
    </submittedName>
</protein>
<name>A0A2W7NEC9_9RHOB</name>
<sequence length="346" mass="37003">MKLTDWIKGATVAAACLLGAGGMAAAQEMKTVRIATSTTGMLYVPIYVAESMGYFDEEGIDLELQTMKSSAIMAAVIGGDVDIYPGTPAAALRAVSAGTDIRIFGTLVTQYASNVVLSGSKAEELGIDENSSFEERVAALEGLTIGVTGAGSGTHQLALYLLREAGLNPDSDATIVFVGGSREILAAFERDRIDAFILSNPTSDTAVMDQGGFLLFDMAGGAVEELQNYPYITLDARGTWLEEDPERSKAIVRALAKALAAIKDPEQADEVRETVYQDYLSQFDKELFEAAWSNVTQAYPATPALTEEMLGMAIEYLNAVSEDKYDKSLAETALMTQFTDEALASQ</sequence>
<dbReference type="Pfam" id="PF13379">
    <property type="entry name" value="NMT1_2"/>
    <property type="match status" value="1"/>
</dbReference>
<comment type="subcellular location">
    <subcellularLocation>
        <location evidence="1">Periplasm</location>
    </subcellularLocation>
</comment>
<evidence type="ECO:0000256" key="3">
    <source>
        <dbReference type="ARBA" id="ARBA00022729"/>
    </source>
</evidence>
<dbReference type="PANTHER" id="PTHR30024">
    <property type="entry name" value="ALIPHATIC SULFONATES-BINDING PROTEIN-RELATED"/>
    <property type="match status" value="1"/>
</dbReference>
<evidence type="ECO:0000256" key="2">
    <source>
        <dbReference type="ARBA" id="ARBA00010742"/>
    </source>
</evidence>
<dbReference type="AlphaFoldDB" id="A0A2W7NEC9"/>
<evidence type="ECO:0000256" key="4">
    <source>
        <dbReference type="SAM" id="SignalP"/>
    </source>
</evidence>
<dbReference type="EMBL" id="QKZL01000011">
    <property type="protein sequence ID" value="PZX15094.1"/>
    <property type="molecule type" value="Genomic_DNA"/>
</dbReference>
<dbReference type="Gene3D" id="3.40.190.10">
    <property type="entry name" value="Periplasmic binding protein-like II"/>
    <property type="match status" value="2"/>
</dbReference>